<dbReference type="InterPro" id="IPR011050">
    <property type="entry name" value="Pectin_lyase_fold/virulence"/>
</dbReference>
<keyword evidence="2" id="KW-0843">Virulence</keyword>
<evidence type="ECO:0000256" key="2">
    <source>
        <dbReference type="ARBA" id="ARBA00023026"/>
    </source>
</evidence>
<feature type="domain" description="Autotransporter" evidence="3">
    <location>
        <begin position="1315"/>
        <end position="1587"/>
    </location>
</feature>
<name>A0ABY9SFA9_9ENTR</name>
<dbReference type="Gene3D" id="2.40.128.130">
    <property type="entry name" value="Autotransporter beta-domain"/>
    <property type="match status" value="1"/>
</dbReference>
<dbReference type="NCBIfam" id="TIGR01414">
    <property type="entry name" value="autotrans_barl"/>
    <property type="match status" value="1"/>
</dbReference>
<dbReference type="Pfam" id="PF18883">
    <property type="entry name" value="AC_1"/>
    <property type="match status" value="1"/>
</dbReference>
<evidence type="ECO:0000256" key="1">
    <source>
        <dbReference type="ARBA" id="ARBA00022729"/>
    </source>
</evidence>
<dbReference type="InterPro" id="IPR006315">
    <property type="entry name" value="OM_autotransptr_brl_dom"/>
</dbReference>
<dbReference type="Pfam" id="PF13018">
    <property type="entry name" value="ESPR"/>
    <property type="match status" value="1"/>
</dbReference>
<dbReference type="InterPro" id="IPR012332">
    <property type="entry name" value="Autotransporter_pectin_lyase_C"/>
</dbReference>
<dbReference type="EMBL" id="CP133838">
    <property type="protein sequence ID" value="WMY76104.1"/>
    <property type="molecule type" value="Genomic_DNA"/>
</dbReference>
<dbReference type="CDD" id="cd01344">
    <property type="entry name" value="PL2_Passenger_AT"/>
    <property type="match status" value="1"/>
</dbReference>
<gene>
    <name evidence="4" type="ORF">RHD99_09315</name>
</gene>
<dbReference type="InterPro" id="IPR024973">
    <property type="entry name" value="ESPR"/>
</dbReference>
<dbReference type="NCBIfam" id="TIGR04393">
    <property type="entry name" value="rpt_T5SS_PEPC"/>
    <property type="match status" value="5"/>
</dbReference>
<dbReference type="Pfam" id="PF12951">
    <property type="entry name" value="PATR"/>
    <property type="match status" value="2"/>
</dbReference>
<reference evidence="4 5" key="1">
    <citation type="submission" date="2023-09" db="EMBL/GenBank/DDBJ databases">
        <title>Buttiauxella selenatireducens sp. nov., isolated from the rhizosphere of Cardamine hupingshanesis.</title>
        <authorList>
            <person name="Zhang S."/>
            <person name="Xu Z."/>
            <person name="Wang H."/>
            <person name="Guo Y."/>
        </authorList>
    </citation>
    <scope>NUCLEOTIDE SEQUENCE [LARGE SCALE GENOMIC DNA]</scope>
    <source>
        <strain evidence="4 5">R73</strain>
    </source>
</reference>
<sequence>MNKLLYRLIFNKARGMLMAVPEYASSCSCRSDRMTTEAVAPKNVPGTTSSRSLKKTLIAQAIAVGLLVPLPSYASTSVSLLPLAIDLAEDNNLVVAQGVTKDMNDGSTQTYGEVTVDGTLNITEGSDLVSGVVDGAKTYNAIIGDAAGRSGTVNVSGEGSTWIHNEDFITVGSYGSGQLNVSKGGYVESGYLSIGNYTGSSGTVNVSGSGSELKVHDNIYLGRRGGASNNGEGGEGVLNITEGAIVTAGGTYVGYEGTGTVNISGGSTLTNGDGVIGHQSGSTGTVNVSDGSTWNNTGDLILGFTGQDDTQGLGAAEGVLNISGGSTVTAENLYVGNGGTGVVNLTDNSQLITGGPSSLGWYDSYDSQTAGSGTVNVDDSTWTNNGDLLVGQAGYGELNITNGGKVSAANLYVGEWSTATGVITVTGGSQFETANAQLGLEHGSTGTVTVSGAGSSWNNTEHITVGSHGEGTLNISDGGTVTTGGDLYAGYYSDGTGTVNISEGGSLHTTNGFIGTLDSTGTVTVSGDNSTWQNSDNLFVGYGASQGSLVITHGGTVTTGHATVGTNGTLTIDSDSTLDVSNSFTMNEGATLNVMLDANASGPLITADSATLDGNLVFEGFAAGESVMTSSSATTHEFVLIDTDNTINGDFDNQSTSTDDGIDYLVSKGYLSEDGTDYNLGFKLAWTDGGAQQGTGTFTLAEGTAFDVDVVLADQDPSVTYASGWDGKSLTKEGDGLLVLSAANTYTGGTTLNGGTLQLSGEGTLGNINNTTTVTNGTLDLGGTTQTQATLNQSGGTVQSGTMNVGTYQLTGGTLATDATVYASTYDFQSGTVNGQIQGGDLTKTTDGTVTLAGSGSSVDSVDVQQGTLVFVQNESADASQIATFSTTGNYTTQSGATTDVGQGGSTLNVGGDLVQEEGSTLAVTLNDGAPVVNVTGTATLDGEIAISGFAVEQDGSMVSSSELTGTSYGIIHADGGITSGAEISGIPDYLTGTTALSSDNKDYSISFDLAWDSGSSGTFTVAEGTGFEVDTVLADQSGETSESWDGKSLTKSGEGILVLSAQNTYTGTTTVTDGVLRTDVENAFSSSSEISVTGGVLDLNGYDQQVNDMSVAQDGQVQLNGADLTADTLTLAGDISFGAPTTPAVMTESTLTEGRTITVNNWVGEGGSVELYTVFGGDDSVTDKIVIDGGTATGDTGLVIRHGGGEGAQTDQGILVVDAINGATTDDAFYLSSESDGYRSGYDSIAAGAYDYQLVQGGNGGEADDWYLTSSGSDSGDVTHYRPEVGAYLNNKHIVSKLQTHTLHDRQTPGIAVDTPESEGVWVRIAGGGTERTGAGGQELSESYSLIHGGGDFLSISDGGDGIFRAGAMGQYASSRNDSKNQEGITADGEVSGYSVGLYGTWYGQADGRTGPYVDTWLMYGQFDNEVKGQGLDSENYDSEDLSLSLEAGYAFQVGEQTFLEPQAQIIHSNYQSDTYTEHTGTVVSDMSDKTTTTRLGVRLSHDLTESNMQLKLYSEANWWHGPGSQSMTFDGVTVQDSLPDDRFEAKFGVQGQINKSVSVWGTVGLEAGSEDYRAGTALVGVRYTW</sequence>
<protein>
    <submittedName>
        <fullName evidence="4">Autotransporter outer membrane beta-barrel domain-containing protein</fullName>
    </submittedName>
</protein>
<dbReference type="PANTHER" id="PTHR35037:SF3">
    <property type="entry name" value="C-TERMINAL REGION OF AIDA-LIKE PROTEIN"/>
    <property type="match status" value="1"/>
</dbReference>
<dbReference type="SUPFAM" id="SSF103515">
    <property type="entry name" value="Autotransporter"/>
    <property type="match status" value="1"/>
</dbReference>
<dbReference type="InterPro" id="IPR043990">
    <property type="entry name" value="AC_1"/>
</dbReference>
<dbReference type="InterPro" id="IPR030895">
    <property type="entry name" value="T5SS_PEPC_rpt"/>
</dbReference>
<dbReference type="InterPro" id="IPR013425">
    <property type="entry name" value="Autotrns_rpt"/>
</dbReference>
<dbReference type="Gene3D" id="2.160.20.20">
    <property type="match status" value="1"/>
</dbReference>
<dbReference type="InterPro" id="IPR051551">
    <property type="entry name" value="Autotransporter_adhesion"/>
</dbReference>
<dbReference type="PANTHER" id="PTHR35037">
    <property type="entry name" value="C-TERMINAL REGION OF AIDA-LIKE PROTEIN"/>
    <property type="match status" value="1"/>
</dbReference>
<dbReference type="SMART" id="SM00869">
    <property type="entry name" value="Autotransporter"/>
    <property type="match status" value="1"/>
</dbReference>
<dbReference type="PROSITE" id="PS51208">
    <property type="entry name" value="AUTOTRANSPORTER"/>
    <property type="match status" value="1"/>
</dbReference>
<dbReference type="Pfam" id="PF03797">
    <property type="entry name" value="Autotransporter"/>
    <property type="match status" value="1"/>
</dbReference>
<organism evidence="4 5">
    <name type="scientific">Buttiauxella selenatireducens</name>
    <dbReference type="NCBI Taxonomy" id="3073902"/>
    <lineage>
        <taxon>Bacteria</taxon>
        <taxon>Pseudomonadati</taxon>
        <taxon>Pseudomonadota</taxon>
        <taxon>Gammaproteobacteria</taxon>
        <taxon>Enterobacterales</taxon>
        <taxon>Enterobacteriaceae</taxon>
        <taxon>Buttiauxella</taxon>
    </lineage>
</organism>
<accession>A0ABY9SFA9</accession>
<proteinExistence type="predicted"/>
<keyword evidence="5" id="KW-1185">Reference proteome</keyword>
<evidence type="ECO:0000313" key="4">
    <source>
        <dbReference type="EMBL" id="WMY76104.1"/>
    </source>
</evidence>
<dbReference type="NCBIfam" id="TIGR02601">
    <property type="entry name" value="autotrns_rpt"/>
    <property type="match status" value="2"/>
</dbReference>
<evidence type="ECO:0000313" key="5">
    <source>
        <dbReference type="Proteomes" id="UP001246690"/>
    </source>
</evidence>
<dbReference type="SUPFAM" id="SSF51126">
    <property type="entry name" value="Pectin lyase-like"/>
    <property type="match status" value="2"/>
</dbReference>
<dbReference type="InterPro" id="IPR005546">
    <property type="entry name" value="Autotransporte_beta"/>
</dbReference>
<dbReference type="Proteomes" id="UP001246690">
    <property type="component" value="Chromosome"/>
</dbReference>
<dbReference type="RefSeq" id="WP_309878534.1">
    <property type="nucleotide sequence ID" value="NZ_CP133838.1"/>
</dbReference>
<keyword evidence="1" id="KW-0732">Signal</keyword>
<dbReference type="InterPro" id="IPR036709">
    <property type="entry name" value="Autotransporte_beta_dom_sf"/>
</dbReference>
<evidence type="ECO:0000259" key="3">
    <source>
        <dbReference type="PROSITE" id="PS51208"/>
    </source>
</evidence>